<reference evidence="2" key="2">
    <citation type="journal article" date="2023" name="IMA Fungus">
        <title>Comparative genomic study of the Penicillium genus elucidates a diverse pangenome and 15 lateral gene transfer events.</title>
        <authorList>
            <person name="Petersen C."/>
            <person name="Sorensen T."/>
            <person name="Nielsen M.R."/>
            <person name="Sondergaard T.E."/>
            <person name="Sorensen J.L."/>
            <person name="Fitzpatrick D.A."/>
            <person name="Frisvad J.C."/>
            <person name="Nielsen K.L."/>
        </authorList>
    </citation>
    <scope>NUCLEOTIDE SEQUENCE</scope>
    <source>
        <strain evidence="2">IBT 17660</strain>
    </source>
</reference>
<feature type="transmembrane region" description="Helical" evidence="1">
    <location>
        <begin position="106"/>
        <end position="128"/>
    </location>
</feature>
<evidence type="ECO:0000313" key="2">
    <source>
        <dbReference type="EMBL" id="KAJ5487643.1"/>
    </source>
</evidence>
<keyword evidence="3" id="KW-1185">Reference proteome</keyword>
<name>A0A9W9XAW3_9EURO</name>
<accession>A0A9W9XAW3</accession>
<evidence type="ECO:0000313" key="3">
    <source>
        <dbReference type="Proteomes" id="UP001147760"/>
    </source>
</evidence>
<dbReference type="OrthoDB" id="252020at2759"/>
<keyword evidence="1" id="KW-0472">Membrane</keyword>
<gene>
    <name evidence="2" type="ORF">N7530_001943</name>
</gene>
<keyword evidence="1" id="KW-1133">Transmembrane helix</keyword>
<sequence>MRSQLSTENQLVSSSPDLFDEEYDKLFCLPPKSDEPGLAVTLILNRGLQVPSSTTSCTSGFDYPAELQKYGILQEDWQRFTQTICLETKVLRKQCITVVGQYPDSLAIGGVIVGILGAVPAFFVSGIARVKQQRRNLIAGLADGQGETLARHLSLWNDSFFRPKGVVIRLDLLGGNWHYLEGTGPHAMTPASFTDMGRPENTTQKTARVVVIPLQM</sequence>
<evidence type="ECO:0000256" key="1">
    <source>
        <dbReference type="SAM" id="Phobius"/>
    </source>
</evidence>
<dbReference type="Proteomes" id="UP001147760">
    <property type="component" value="Unassembled WGS sequence"/>
</dbReference>
<keyword evidence="1" id="KW-0812">Transmembrane</keyword>
<organism evidence="2 3">
    <name type="scientific">Penicillium desertorum</name>
    <dbReference type="NCBI Taxonomy" id="1303715"/>
    <lineage>
        <taxon>Eukaryota</taxon>
        <taxon>Fungi</taxon>
        <taxon>Dikarya</taxon>
        <taxon>Ascomycota</taxon>
        <taxon>Pezizomycotina</taxon>
        <taxon>Eurotiomycetes</taxon>
        <taxon>Eurotiomycetidae</taxon>
        <taxon>Eurotiales</taxon>
        <taxon>Aspergillaceae</taxon>
        <taxon>Penicillium</taxon>
    </lineage>
</organism>
<reference evidence="2" key="1">
    <citation type="submission" date="2022-12" db="EMBL/GenBank/DDBJ databases">
        <authorList>
            <person name="Petersen C."/>
        </authorList>
    </citation>
    <scope>NUCLEOTIDE SEQUENCE</scope>
    <source>
        <strain evidence="2">IBT 17660</strain>
    </source>
</reference>
<comment type="caution">
    <text evidence="2">The sequence shown here is derived from an EMBL/GenBank/DDBJ whole genome shotgun (WGS) entry which is preliminary data.</text>
</comment>
<dbReference type="EMBL" id="JAPWDO010000001">
    <property type="protein sequence ID" value="KAJ5487643.1"/>
    <property type="molecule type" value="Genomic_DNA"/>
</dbReference>
<proteinExistence type="predicted"/>
<dbReference type="AlphaFoldDB" id="A0A9W9XAW3"/>
<protein>
    <submittedName>
        <fullName evidence="2">Uncharacterized protein</fullName>
    </submittedName>
</protein>